<feature type="compositionally biased region" description="Basic and acidic residues" evidence="2">
    <location>
        <begin position="447"/>
        <end position="463"/>
    </location>
</feature>
<comment type="caution">
    <text evidence="3">The sequence shown here is derived from an EMBL/GenBank/DDBJ whole genome shotgun (WGS) entry which is preliminary data.</text>
</comment>
<gene>
    <name evidence="3" type="ORF">Ctob_004039</name>
</gene>
<keyword evidence="1" id="KW-0175">Coiled coil</keyword>
<dbReference type="PANTHER" id="PTHR46500:SF1">
    <property type="entry name" value="CILIA- AND FLAGELLA-ASSOCIATED PROTEIN 221"/>
    <property type="match status" value="1"/>
</dbReference>
<feature type="region of interest" description="Disordered" evidence="2">
    <location>
        <begin position="447"/>
        <end position="475"/>
    </location>
</feature>
<keyword evidence="4" id="KW-1185">Reference proteome</keyword>
<dbReference type="InterPro" id="IPR029676">
    <property type="entry name" value="CFAP221"/>
</dbReference>
<evidence type="ECO:0000313" key="3">
    <source>
        <dbReference type="EMBL" id="KOO21373.1"/>
    </source>
</evidence>
<dbReference type="GO" id="GO:0003341">
    <property type="term" value="P:cilium movement"/>
    <property type="evidence" value="ECO:0007669"/>
    <property type="project" value="InterPro"/>
</dbReference>
<protein>
    <submittedName>
        <fullName evidence="3">Uncharacterized protein</fullName>
    </submittedName>
</protein>
<evidence type="ECO:0000313" key="4">
    <source>
        <dbReference type="Proteomes" id="UP000037460"/>
    </source>
</evidence>
<evidence type="ECO:0000256" key="1">
    <source>
        <dbReference type="SAM" id="Coils"/>
    </source>
</evidence>
<dbReference type="PANTHER" id="PTHR46500">
    <property type="entry name" value="CILIA- AND FLAGELLA-ASSOCIATED PROTEIN 221"/>
    <property type="match status" value="1"/>
</dbReference>
<dbReference type="GO" id="GO:0097729">
    <property type="term" value="C:9+2 motile cilium"/>
    <property type="evidence" value="ECO:0007669"/>
    <property type="project" value="TreeGrafter"/>
</dbReference>
<dbReference type="GO" id="GO:0044458">
    <property type="term" value="P:motile cilium assembly"/>
    <property type="evidence" value="ECO:0007669"/>
    <property type="project" value="TreeGrafter"/>
</dbReference>
<feature type="coiled-coil region" evidence="1">
    <location>
        <begin position="542"/>
        <end position="569"/>
    </location>
</feature>
<dbReference type="AlphaFoldDB" id="A0A0M0J583"/>
<dbReference type="EMBL" id="JWZX01003368">
    <property type="protein sequence ID" value="KOO21373.1"/>
    <property type="molecule type" value="Genomic_DNA"/>
</dbReference>
<sequence>MGEFFDGMDHLNAGELDYMQLQRVAKRRAATLGGGTGRMASTSVEPGELDIALQGPERTRQLKDMLFMKEVDAIETYEKMKEVKSFVATGPPLTQPFIIEATHRARDVFYAEKRREERAVARARQATELSDPAKVRVEISEPVAKLAADTTPKFDSYEAEVWGKREGVMFDLQLAVRVATLRARLSRRVAAVHAALAKAGIGLHDKHAVHQLVLSRSKAGGGGGGKSAGLGSSSTLSDGTVGGGGLSALAKAAKAVGLSMEGLAPFIFPEAPSKGAGVPQGDPLPILPIEPFDETKLFALRVPRRYVQMDYREALLSAPGAFPPMPADPTMDDLSATKALGGDEAKEAAGDEEEDAELSWDEKHRMHLAQLKPPILVQVHPRVMCRPPRAVETDARQMFRPMPLTCNEFWKAEPIGFGSGLVLLEAASLSSVWRRTADPWADAVAELPERMEDVNPPDAAKELSEDESDTEIDPSLLFPPSLDKVGQIFDLPTLPEAGTLLPNEAAGSAAAAVDAKQASPAAAASESVDDGDVSIAPERDLIVDAQSERARAEADLELQARQARRMQRLRLREQLAALNEHIEQPRHQLSLTQGA</sequence>
<reference evidence="4" key="1">
    <citation type="journal article" date="2015" name="PLoS Genet.">
        <title>Genome Sequence and Transcriptome Analyses of Chrysochromulina tobin: Metabolic Tools for Enhanced Algal Fitness in the Prominent Order Prymnesiales (Haptophyceae).</title>
        <authorList>
            <person name="Hovde B.T."/>
            <person name="Deodato C.R."/>
            <person name="Hunsperger H.M."/>
            <person name="Ryken S.A."/>
            <person name="Yost W."/>
            <person name="Jha R.K."/>
            <person name="Patterson J."/>
            <person name="Monnat R.J. Jr."/>
            <person name="Barlow S.B."/>
            <person name="Starkenburg S.R."/>
            <person name="Cattolico R.A."/>
        </authorList>
    </citation>
    <scope>NUCLEOTIDE SEQUENCE</scope>
    <source>
        <strain evidence="4">CCMP291</strain>
    </source>
</reference>
<proteinExistence type="predicted"/>
<accession>A0A0M0J583</accession>
<organism evidence="3 4">
    <name type="scientific">Chrysochromulina tobinii</name>
    <dbReference type="NCBI Taxonomy" id="1460289"/>
    <lineage>
        <taxon>Eukaryota</taxon>
        <taxon>Haptista</taxon>
        <taxon>Haptophyta</taxon>
        <taxon>Prymnesiophyceae</taxon>
        <taxon>Prymnesiales</taxon>
        <taxon>Chrysochromulinaceae</taxon>
        <taxon>Chrysochromulina</taxon>
    </lineage>
</organism>
<dbReference type="Proteomes" id="UP000037460">
    <property type="component" value="Unassembled WGS sequence"/>
</dbReference>
<evidence type="ECO:0000256" key="2">
    <source>
        <dbReference type="SAM" id="MobiDB-lite"/>
    </source>
</evidence>
<name>A0A0M0J583_9EUKA</name>